<evidence type="ECO:0000313" key="1">
    <source>
        <dbReference type="EMBL" id="EOQ73476.1"/>
    </source>
</evidence>
<organism evidence="1 2">
    <name type="scientific">Acinetobacter lactucae</name>
    <dbReference type="NCBI Taxonomy" id="1785128"/>
    <lineage>
        <taxon>Bacteria</taxon>
        <taxon>Pseudomonadati</taxon>
        <taxon>Pseudomonadota</taxon>
        <taxon>Gammaproteobacteria</taxon>
        <taxon>Moraxellales</taxon>
        <taxon>Moraxellaceae</taxon>
        <taxon>Acinetobacter</taxon>
        <taxon>Acinetobacter calcoaceticus/baumannii complex</taxon>
    </lineage>
</organism>
<dbReference type="RefSeq" id="WP_016145970.1">
    <property type="nucleotide sequence ID" value="NZ_KB976991.1"/>
</dbReference>
<evidence type="ECO:0008006" key="3">
    <source>
        <dbReference type="Google" id="ProtNLM"/>
    </source>
</evidence>
<dbReference type="AlphaFoldDB" id="R8YWM0"/>
<protein>
    <recommendedName>
        <fullName evidence="3">GIY-YIG nuclease family protein</fullName>
    </recommendedName>
</protein>
<proteinExistence type="predicted"/>
<evidence type="ECO:0000313" key="2">
    <source>
        <dbReference type="Proteomes" id="UP000013986"/>
    </source>
</evidence>
<dbReference type="PATRIC" id="fig|1217689.3.peg.3359"/>
<accession>R8YWM0</accession>
<comment type="caution">
    <text evidence="1">The sequence shown here is derived from an EMBL/GenBank/DDBJ whole genome shotgun (WGS) entry which is preliminary data.</text>
</comment>
<reference evidence="1 2" key="1">
    <citation type="submission" date="2013-02" db="EMBL/GenBank/DDBJ databases">
        <title>The Genome Sequence of Acinetobacter pittii ANC 4052.</title>
        <authorList>
            <consortium name="The Broad Institute Genome Sequencing Platform"/>
            <consortium name="The Broad Institute Genome Sequencing Center for Infectious Disease"/>
            <person name="Cerqueira G."/>
            <person name="Feldgarden M."/>
            <person name="Courvalin P."/>
            <person name="Perichon B."/>
            <person name="Grillot-Courvalin C."/>
            <person name="Clermont D."/>
            <person name="Rocha E."/>
            <person name="Yoon E.-J."/>
            <person name="Nemec A."/>
            <person name="Walker B."/>
            <person name="Young S.K."/>
            <person name="Zeng Q."/>
            <person name="Gargeya S."/>
            <person name="Fitzgerald M."/>
            <person name="Haas B."/>
            <person name="Abouelleil A."/>
            <person name="Alvarado L."/>
            <person name="Arachchi H.M."/>
            <person name="Berlin A.M."/>
            <person name="Chapman S.B."/>
            <person name="Dewar J."/>
            <person name="Goldberg J."/>
            <person name="Griggs A."/>
            <person name="Gujja S."/>
            <person name="Hansen M."/>
            <person name="Howarth C."/>
            <person name="Imamovic A."/>
            <person name="Larimer J."/>
            <person name="McCowan C."/>
            <person name="Murphy C."/>
            <person name="Neiman D."/>
            <person name="Pearson M."/>
            <person name="Priest M."/>
            <person name="Roberts A."/>
            <person name="Saif S."/>
            <person name="Shea T."/>
            <person name="Sisk P."/>
            <person name="Sykes S."/>
            <person name="Wortman J."/>
            <person name="Nusbaum C."/>
            <person name="Birren B."/>
        </authorList>
    </citation>
    <scope>NUCLEOTIDE SEQUENCE [LARGE SCALE GENOMIC DNA]</scope>
    <source>
        <strain evidence="1 2">ANC 4052</strain>
    </source>
</reference>
<gene>
    <name evidence="1" type="ORF">F929_03419</name>
</gene>
<dbReference type="EMBL" id="APQO01000006">
    <property type="protein sequence ID" value="EOQ73476.1"/>
    <property type="molecule type" value="Genomic_DNA"/>
</dbReference>
<dbReference type="Proteomes" id="UP000013986">
    <property type="component" value="Unassembled WGS sequence"/>
</dbReference>
<name>R8YWM0_9GAMM</name>
<dbReference type="HOGENOM" id="CLU_060063_0_0_6"/>
<sequence>MQDKAMGILNGITDFKTKEFIDSANVIHGGKYSYTKTVYKKAKLKLFVTCKEHGDFEVSPDNHKRGRGCPKCRYISVREKKKKPPKDLISDFVAVHGDKYTYPEPKVRYGTKVKIICKKHGDFLQDVTAHRSGQGCPKCGLNKPLRITQEQFIEHCDQLHEGFYDYSQTDYTGIKNDLIIICPIHGQFTQTAEVHYLGKGCRKCSTQRNSEKRKRSSADILEGFKKVHGDEYSYEFAKLDGSSKKIAIFCYTHGVFLQTPTKHLSGQKCPKCSIGSPYRRSLYVHQCDKYSGGKSNLYVVEMSFNDEKFWKVGITNTDVKTRYHGNCKPIYHIEEKHFIKGEAGFIWDLEKKIHRMLKEFHVEPVYPFGGSKTECFSTLTKEVQEILLRFRET</sequence>
<dbReference type="OrthoDB" id="878605at2"/>